<feature type="transmembrane region" description="Helical" evidence="1">
    <location>
        <begin position="101"/>
        <end position="124"/>
    </location>
</feature>
<feature type="transmembrane region" description="Helical" evidence="1">
    <location>
        <begin position="20"/>
        <end position="43"/>
    </location>
</feature>
<feature type="transmembrane region" description="Helical" evidence="1">
    <location>
        <begin position="175"/>
        <end position="197"/>
    </location>
</feature>
<gene>
    <name evidence="3" type="ORF">JAAARDRAFT_42093</name>
</gene>
<dbReference type="HOGENOM" id="CLU_035509_10_0_1"/>
<feature type="transmembrane region" description="Helical" evidence="1">
    <location>
        <begin position="252"/>
        <end position="269"/>
    </location>
</feature>
<keyword evidence="1" id="KW-1133">Transmembrane helix</keyword>
<keyword evidence="4" id="KW-1185">Reference proteome</keyword>
<dbReference type="AlphaFoldDB" id="A0A067P6E5"/>
<dbReference type="OrthoDB" id="2637653at2759"/>
<dbReference type="InterPro" id="IPR045340">
    <property type="entry name" value="DUF6533"/>
</dbReference>
<feature type="transmembrane region" description="Helical" evidence="1">
    <location>
        <begin position="136"/>
        <end position="159"/>
    </location>
</feature>
<name>A0A067P6E5_9AGAM</name>
<organism evidence="3 4">
    <name type="scientific">Jaapia argillacea MUCL 33604</name>
    <dbReference type="NCBI Taxonomy" id="933084"/>
    <lineage>
        <taxon>Eukaryota</taxon>
        <taxon>Fungi</taxon>
        <taxon>Dikarya</taxon>
        <taxon>Basidiomycota</taxon>
        <taxon>Agaricomycotina</taxon>
        <taxon>Agaricomycetes</taxon>
        <taxon>Agaricomycetidae</taxon>
        <taxon>Jaapiales</taxon>
        <taxon>Jaapiaceae</taxon>
        <taxon>Jaapia</taxon>
    </lineage>
</organism>
<feature type="domain" description="DUF6533" evidence="2">
    <location>
        <begin position="28"/>
        <end position="73"/>
    </location>
</feature>
<dbReference type="InParanoid" id="A0A067P6E5"/>
<proteinExistence type="predicted"/>
<dbReference type="Proteomes" id="UP000027265">
    <property type="component" value="Unassembled WGS sequence"/>
</dbReference>
<dbReference type="EMBL" id="KL197760">
    <property type="protein sequence ID" value="KDQ50438.1"/>
    <property type="molecule type" value="Genomic_DNA"/>
</dbReference>
<sequence length="328" mass="37325">MPVDLPLTFQSSPIDLVFSVWAAQIATYSSVSALAFLVWDIFLTFGNEVEYIWKQRWGSPAKSLFLYTRYFSVIAQAILLVPRTDLPHTLPSHHRSCRSWFIFKSVAFQSMFSCLGVILMLRVYALYNRARWVRSILQTILSFETLVLLPVYCAIFPLLELDEMCEPRKSSMSRLYFHLLSGIIVTVQVTFLILTLIKPVVSMQMSDWRYRIPSIILVVARDGAWVFGLMIGLVLLSQIFDIFVWPLYRDLAFTWVLTIISFSGSRLILNLYGFGVQQNVAGDLVECLTSQIRISDLELFPLGPSTGGEDVVNAPEPRPHVPMNVVVP</sequence>
<keyword evidence="1" id="KW-0472">Membrane</keyword>
<protein>
    <recommendedName>
        <fullName evidence="2">DUF6533 domain-containing protein</fullName>
    </recommendedName>
</protein>
<dbReference type="Pfam" id="PF20151">
    <property type="entry name" value="DUF6533"/>
    <property type="match status" value="1"/>
</dbReference>
<evidence type="ECO:0000313" key="4">
    <source>
        <dbReference type="Proteomes" id="UP000027265"/>
    </source>
</evidence>
<keyword evidence="1" id="KW-0812">Transmembrane</keyword>
<feature type="transmembrane region" description="Helical" evidence="1">
    <location>
        <begin position="218"/>
        <end position="240"/>
    </location>
</feature>
<accession>A0A067P6E5</accession>
<reference evidence="4" key="1">
    <citation type="journal article" date="2014" name="Proc. Natl. Acad. Sci. U.S.A.">
        <title>Extensive sampling of basidiomycete genomes demonstrates inadequacy of the white-rot/brown-rot paradigm for wood decay fungi.</title>
        <authorList>
            <person name="Riley R."/>
            <person name="Salamov A.A."/>
            <person name="Brown D.W."/>
            <person name="Nagy L.G."/>
            <person name="Floudas D."/>
            <person name="Held B.W."/>
            <person name="Levasseur A."/>
            <person name="Lombard V."/>
            <person name="Morin E."/>
            <person name="Otillar R."/>
            <person name="Lindquist E.A."/>
            <person name="Sun H."/>
            <person name="LaButti K.M."/>
            <person name="Schmutz J."/>
            <person name="Jabbour D."/>
            <person name="Luo H."/>
            <person name="Baker S.E."/>
            <person name="Pisabarro A.G."/>
            <person name="Walton J.D."/>
            <person name="Blanchette R.A."/>
            <person name="Henrissat B."/>
            <person name="Martin F."/>
            <person name="Cullen D."/>
            <person name="Hibbett D.S."/>
            <person name="Grigoriev I.V."/>
        </authorList>
    </citation>
    <scope>NUCLEOTIDE SEQUENCE [LARGE SCALE GENOMIC DNA]</scope>
    <source>
        <strain evidence="4">MUCL 33604</strain>
    </source>
</reference>
<evidence type="ECO:0000256" key="1">
    <source>
        <dbReference type="SAM" id="Phobius"/>
    </source>
</evidence>
<evidence type="ECO:0000313" key="3">
    <source>
        <dbReference type="EMBL" id="KDQ50438.1"/>
    </source>
</evidence>
<dbReference type="STRING" id="933084.A0A067P6E5"/>
<evidence type="ECO:0000259" key="2">
    <source>
        <dbReference type="Pfam" id="PF20151"/>
    </source>
</evidence>
<feature type="transmembrane region" description="Helical" evidence="1">
    <location>
        <begin position="64"/>
        <end position="81"/>
    </location>
</feature>